<dbReference type="EMBL" id="WHOS01000032">
    <property type="protein sequence ID" value="NUB01964.1"/>
    <property type="molecule type" value="Genomic_DNA"/>
</dbReference>
<dbReference type="RefSeq" id="WP_174472995.1">
    <property type="nucleotide sequence ID" value="NZ_JAGINN010000009.1"/>
</dbReference>
<gene>
    <name evidence="1" type="ORF">GBZ48_22190</name>
</gene>
<dbReference type="Gene3D" id="1.25.40.10">
    <property type="entry name" value="Tetratricopeptide repeat domain"/>
    <property type="match status" value="1"/>
</dbReference>
<comment type="caution">
    <text evidence="1">The sequence shown here is derived from an EMBL/GenBank/DDBJ whole genome shotgun (WGS) entry which is preliminary data.</text>
</comment>
<evidence type="ECO:0000313" key="2">
    <source>
        <dbReference type="Proteomes" id="UP000605086"/>
    </source>
</evidence>
<organism evidence="1 2">
    <name type="scientific">Azospirillum melinis</name>
    <dbReference type="NCBI Taxonomy" id="328839"/>
    <lineage>
        <taxon>Bacteria</taxon>
        <taxon>Pseudomonadati</taxon>
        <taxon>Pseudomonadota</taxon>
        <taxon>Alphaproteobacteria</taxon>
        <taxon>Rhodospirillales</taxon>
        <taxon>Azospirillaceae</taxon>
        <taxon>Azospirillum</taxon>
    </lineage>
</organism>
<sequence>MDRHRFQQVVDGIAAALGGDPASFQLNFRIIEAGGDRRQLYTVLALLIGQIGDEAEKWRLADALIDCRPDDGELYLALADRMAFAGMGVLQRDPGIPRQGIALLHRALEHAAPSPLRLQIHANLSFLYNEAGCPELAETHGRAAAGSQNVIFHLWLAEALFRQGKYVRDGLCAIDLSSLALRRAAWVLAKADEVLPLPRTEASVLLVSVDAAYFKRYAAAQILNLHELGSAVTVHYHIINGDDEVDRLIGRLREAVGTMPLVFTHETWALRGDAFDKPHYASSRFLVAPEAMLRHKANVIVCDADVLFREKPEDIVRAAADGDVLHTDYRGEPLCSRYNASFVCFRHGPAGYLTLLMIADFLRTNFERFYLWMIDQVALFVCVQRAAQLLGSEMTHAVWPDAVLPARPGDELPLILTGALSGKHGNSPYSEKRDDILRANGF</sequence>
<dbReference type="Proteomes" id="UP000605086">
    <property type="component" value="Unassembled WGS sequence"/>
</dbReference>
<evidence type="ECO:0000313" key="1">
    <source>
        <dbReference type="EMBL" id="NUB01964.1"/>
    </source>
</evidence>
<name>A0ABX2KL29_9PROT</name>
<keyword evidence="2" id="KW-1185">Reference proteome</keyword>
<evidence type="ECO:0008006" key="3">
    <source>
        <dbReference type="Google" id="ProtNLM"/>
    </source>
</evidence>
<proteinExistence type="predicted"/>
<protein>
    <recommendedName>
        <fullName evidence="3">Glycosyl transferase</fullName>
    </recommendedName>
</protein>
<reference evidence="1 2" key="1">
    <citation type="submission" date="2019-10" db="EMBL/GenBank/DDBJ databases">
        <title>Genome sequence of Azospirillum melinis.</title>
        <authorList>
            <person name="Ambrosini A."/>
            <person name="Sant'Anna F.H."/>
            <person name="Cassan F.D."/>
            <person name="Souza E.M."/>
            <person name="Passaglia L.M.P."/>
        </authorList>
    </citation>
    <scope>NUCLEOTIDE SEQUENCE [LARGE SCALE GENOMIC DNA]</scope>
    <source>
        <strain evidence="1 2">TMCY0552</strain>
    </source>
</reference>
<accession>A0ABX2KL29</accession>
<dbReference type="InterPro" id="IPR011990">
    <property type="entry name" value="TPR-like_helical_dom_sf"/>
</dbReference>